<feature type="compositionally biased region" description="Basic and acidic residues" evidence="2">
    <location>
        <begin position="1"/>
        <end position="22"/>
    </location>
</feature>
<accession>A0A8D5FH73</accession>
<organism evidence="3 4">
    <name type="scientific">Desulfomarina profundi</name>
    <dbReference type="NCBI Taxonomy" id="2772557"/>
    <lineage>
        <taxon>Bacteria</taxon>
        <taxon>Pseudomonadati</taxon>
        <taxon>Thermodesulfobacteriota</taxon>
        <taxon>Desulfobulbia</taxon>
        <taxon>Desulfobulbales</taxon>
        <taxon>Desulfobulbaceae</taxon>
        <taxon>Desulfomarina</taxon>
    </lineage>
</organism>
<keyword evidence="1" id="KW-0143">Chaperone</keyword>
<dbReference type="CDD" id="cd00446">
    <property type="entry name" value="GrpE"/>
    <property type="match status" value="1"/>
</dbReference>
<dbReference type="GO" id="GO:0005737">
    <property type="term" value="C:cytoplasm"/>
    <property type="evidence" value="ECO:0007669"/>
    <property type="project" value="UniProtKB-SubCell"/>
</dbReference>
<evidence type="ECO:0000256" key="1">
    <source>
        <dbReference type="HAMAP-Rule" id="MF_01151"/>
    </source>
</evidence>
<dbReference type="GO" id="GO:0051087">
    <property type="term" value="F:protein-folding chaperone binding"/>
    <property type="evidence" value="ECO:0007669"/>
    <property type="project" value="InterPro"/>
</dbReference>
<dbReference type="GO" id="GO:0006457">
    <property type="term" value="P:protein folding"/>
    <property type="evidence" value="ECO:0007669"/>
    <property type="project" value="InterPro"/>
</dbReference>
<keyword evidence="1" id="KW-0346">Stress response</keyword>
<dbReference type="HAMAP" id="MF_01151">
    <property type="entry name" value="GrpE"/>
    <property type="match status" value="1"/>
</dbReference>
<keyword evidence="1" id="KW-0963">Cytoplasm</keyword>
<evidence type="ECO:0000256" key="2">
    <source>
        <dbReference type="SAM" id="MobiDB-lite"/>
    </source>
</evidence>
<comment type="similarity">
    <text evidence="1">Belongs to the GrpE family.</text>
</comment>
<sequence>MFREEEEVSKEKNDTLRGRVEVTDEDLSPPEREQEAGEKATHPEEENGRDPEKELADALKEIEELRDRMLRAAAENENFKKRMERERASSLKYAGEQIFREMLPVVDNLERAIEQSSIEGNSPEQRLEALVEGVKLTLKSLVATLEKFEVKPIDSVGEPFDPKHQDALTMEASDTVPANHVVSEFEKGYYYKDRLLRAAKVIVSSGEKKADS</sequence>
<comment type="subcellular location">
    <subcellularLocation>
        <location evidence="1">Cytoplasm</location>
    </subcellularLocation>
</comment>
<protein>
    <recommendedName>
        <fullName evidence="1">Protein GrpE</fullName>
    </recommendedName>
    <alternativeName>
        <fullName evidence="1">HSP-70 cofactor</fullName>
    </alternativeName>
</protein>
<dbReference type="Pfam" id="PF01025">
    <property type="entry name" value="GrpE"/>
    <property type="match status" value="1"/>
</dbReference>
<gene>
    <name evidence="1 3" type="primary">grpE</name>
    <name evidence="3" type="ORF">DGMP_19660</name>
</gene>
<reference evidence="3" key="1">
    <citation type="submission" date="2020-09" db="EMBL/GenBank/DDBJ databases">
        <title>Desulfogranum mesoprofundum gen. nov., sp. nov., a novel mesophilic, sulfate-reducing chemolithoautotroph isolated from a deep-sea hydrothermal vent chimney in the Suiyo Seamount.</title>
        <authorList>
            <person name="Hashimoto Y."/>
            <person name="Nakagawa S."/>
        </authorList>
    </citation>
    <scope>NUCLEOTIDE SEQUENCE</scope>
    <source>
        <strain evidence="3">KT2</strain>
    </source>
</reference>
<feature type="compositionally biased region" description="Basic and acidic residues" evidence="2">
    <location>
        <begin position="29"/>
        <end position="54"/>
    </location>
</feature>
<dbReference type="GO" id="GO:0042803">
    <property type="term" value="F:protein homodimerization activity"/>
    <property type="evidence" value="ECO:0007669"/>
    <property type="project" value="InterPro"/>
</dbReference>
<dbReference type="PANTHER" id="PTHR21237:SF23">
    <property type="entry name" value="GRPE PROTEIN HOMOLOG, MITOCHONDRIAL"/>
    <property type="match status" value="1"/>
</dbReference>
<comment type="subunit">
    <text evidence="1">Homodimer.</text>
</comment>
<dbReference type="PROSITE" id="PS01071">
    <property type="entry name" value="GRPE"/>
    <property type="match status" value="1"/>
</dbReference>
<dbReference type="GO" id="GO:0051082">
    <property type="term" value="F:unfolded protein binding"/>
    <property type="evidence" value="ECO:0007669"/>
    <property type="project" value="TreeGrafter"/>
</dbReference>
<evidence type="ECO:0000313" key="4">
    <source>
        <dbReference type="Proteomes" id="UP000826725"/>
    </source>
</evidence>
<dbReference type="GO" id="GO:0000774">
    <property type="term" value="F:adenyl-nucleotide exchange factor activity"/>
    <property type="evidence" value="ECO:0007669"/>
    <property type="project" value="InterPro"/>
</dbReference>
<dbReference type="KEGG" id="dbk:DGMP_19660"/>
<comment type="function">
    <text evidence="1">Participates actively in the response to hyperosmotic and heat shock by preventing the aggregation of stress-denatured proteins, in association with DnaK and GrpE. It is the nucleotide exchange factor for DnaK and may function as a thermosensor. Unfolded proteins bind initially to DnaJ; upon interaction with the DnaJ-bound protein, DnaK hydrolyzes its bound ATP, resulting in the formation of a stable complex. GrpE releases ADP from DnaK; ATP binding to DnaK triggers the release of the substrate protein, thus completing the reaction cycle. Several rounds of ATP-dependent interactions between DnaJ, DnaK and GrpE are required for fully efficient folding.</text>
</comment>
<dbReference type="Proteomes" id="UP000826725">
    <property type="component" value="Chromosome"/>
</dbReference>
<proteinExistence type="inferred from homology"/>
<dbReference type="EMBL" id="AP024086">
    <property type="protein sequence ID" value="BCL61273.1"/>
    <property type="molecule type" value="Genomic_DNA"/>
</dbReference>
<dbReference type="PANTHER" id="PTHR21237">
    <property type="entry name" value="GRPE PROTEIN"/>
    <property type="match status" value="1"/>
</dbReference>
<evidence type="ECO:0000313" key="3">
    <source>
        <dbReference type="EMBL" id="BCL61273.1"/>
    </source>
</evidence>
<keyword evidence="4" id="KW-1185">Reference proteome</keyword>
<dbReference type="AlphaFoldDB" id="A0A8D5FH73"/>
<feature type="region of interest" description="Disordered" evidence="2">
    <location>
        <begin position="1"/>
        <end position="54"/>
    </location>
</feature>
<name>A0A8D5FH73_9BACT</name>
<dbReference type="InterPro" id="IPR000740">
    <property type="entry name" value="GrpE"/>
</dbReference>